<proteinExistence type="inferred from homology"/>
<dbReference type="CDD" id="cd23507">
    <property type="entry name" value="hydrophobin_I"/>
    <property type="match status" value="1"/>
</dbReference>
<feature type="signal peptide" evidence="7">
    <location>
        <begin position="1"/>
        <end position="18"/>
    </location>
</feature>
<gene>
    <name evidence="8" type="ORF">PHACADRAFT_263293</name>
</gene>
<dbReference type="InterPro" id="IPR001338">
    <property type="entry name" value="Class_I_Hydrophobin"/>
</dbReference>
<evidence type="ECO:0000256" key="7">
    <source>
        <dbReference type="RuleBase" id="RU365009"/>
    </source>
</evidence>
<evidence type="ECO:0000256" key="3">
    <source>
        <dbReference type="ARBA" id="ARBA00022512"/>
    </source>
</evidence>
<organism evidence="8 9">
    <name type="scientific">Phanerochaete carnosa (strain HHB-10118-sp)</name>
    <name type="common">White-rot fungus</name>
    <name type="synonym">Peniophora carnosa</name>
    <dbReference type="NCBI Taxonomy" id="650164"/>
    <lineage>
        <taxon>Eukaryota</taxon>
        <taxon>Fungi</taxon>
        <taxon>Dikarya</taxon>
        <taxon>Basidiomycota</taxon>
        <taxon>Agaricomycotina</taxon>
        <taxon>Agaricomycetes</taxon>
        <taxon>Polyporales</taxon>
        <taxon>Phanerochaetaceae</taxon>
        <taxon>Phanerochaete</taxon>
    </lineage>
</organism>
<name>K5VWS1_PHACS</name>
<keyword evidence="5 7" id="KW-0732">Signal</keyword>
<evidence type="ECO:0000256" key="5">
    <source>
        <dbReference type="ARBA" id="ARBA00022729"/>
    </source>
</evidence>
<comment type="similarity">
    <text evidence="2 7">Belongs to the fungal hydrophobin family.</text>
</comment>
<dbReference type="AlphaFoldDB" id="K5VWS1"/>
<evidence type="ECO:0000256" key="6">
    <source>
        <dbReference type="ARBA" id="ARBA00023157"/>
    </source>
</evidence>
<evidence type="ECO:0000256" key="1">
    <source>
        <dbReference type="ARBA" id="ARBA00004191"/>
    </source>
</evidence>
<accession>K5VWS1</accession>
<feature type="chain" id="PRO_5013988904" description="Hydrophobin" evidence="7">
    <location>
        <begin position="19"/>
        <end position="113"/>
    </location>
</feature>
<dbReference type="EMBL" id="JH930477">
    <property type="protein sequence ID" value="EKM51250.1"/>
    <property type="molecule type" value="Genomic_DNA"/>
</dbReference>
<protein>
    <recommendedName>
        <fullName evidence="7">Hydrophobin</fullName>
    </recommendedName>
</protein>
<keyword evidence="9" id="KW-1185">Reference proteome</keyword>
<dbReference type="PROSITE" id="PS00956">
    <property type="entry name" value="HYDROPHOBIN"/>
    <property type="match status" value="1"/>
</dbReference>
<evidence type="ECO:0000313" key="9">
    <source>
        <dbReference type="Proteomes" id="UP000008370"/>
    </source>
</evidence>
<keyword evidence="6 7" id="KW-1015">Disulfide bond</keyword>
<keyword evidence="4 7" id="KW-0964">Secreted</keyword>
<dbReference type="GeneID" id="18918521"/>
<evidence type="ECO:0000256" key="2">
    <source>
        <dbReference type="ARBA" id="ARBA00010446"/>
    </source>
</evidence>
<dbReference type="GO" id="GO:0005199">
    <property type="term" value="F:structural constituent of cell wall"/>
    <property type="evidence" value="ECO:0007669"/>
    <property type="project" value="InterPro"/>
</dbReference>
<dbReference type="KEGG" id="pco:PHACADRAFT_263293"/>
<sequence>MQLFRTLVPLALVAGALASPHLVKRTQGSCNAGPAQCCQSVQPASSSDASSALKTLLDIPIQDLNVPIGLNCLPINVVGVGNGADCASTPVCCNSSYKGGLVNVGCTPAIVQG</sequence>
<dbReference type="Pfam" id="PF01185">
    <property type="entry name" value="Hydrophobin"/>
    <property type="match status" value="1"/>
</dbReference>
<dbReference type="RefSeq" id="XP_007400401.1">
    <property type="nucleotide sequence ID" value="XM_007400339.1"/>
</dbReference>
<dbReference type="InParanoid" id="K5VWS1"/>
<dbReference type="Proteomes" id="UP000008370">
    <property type="component" value="Unassembled WGS sequence"/>
</dbReference>
<evidence type="ECO:0000313" key="8">
    <source>
        <dbReference type="EMBL" id="EKM51250.1"/>
    </source>
</evidence>
<evidence type="ECO:0000256" key="4">
    <source>
        <dbReference type="ARBA" id="ARBA00022525"/>
    </source>
</evidence>
<dbReference type="SMART" id="SM00075">
    <property type="entry name" value="HYDRO"/>
    <property type="match status" value="1"/>
</dbReference>
<keyword evidence="3 7" id="KW-0134">Cell wall</keyword>
<comment type="subcellular location">
    <subcellularLocation>
        <location evidence="1 7">Secreted</location>
        <location evidence="1 7">Cell wall</location>
    </subcellularLocation>
</comment>
<reference evidence="8 9" key="1">
    <citation type="journal article" date="2012" name="BMC Genomics">
        <title>Comparative genomics of the white-rot fungi, Phanerochaete carnosa and P. chrysosporium, to elucidate the genetic basis of the distinct wood types they colonize.</title>
        <authorList>
            <person name="Suzuki H."/>
            <person name="MacDonald J."/>
            <person name="Syed K."/>
            <person name="Salamov A."/>
            <person name="Hori C."/>
            <person name="Aerts A."/>
            <person name="Henrissat B."/>
            <person name="Wiebenga A."/>
            <person name="vanKuyk P.A."/>
            <person name="Barry K."/>
            <person name="Lindquist E."/>
            <person name="LaButti K."/>
            <person name="Lapidus A."/>
            <person name="Lucas S."/>
            <person name="Coutinho P."/>
            <person name="Gong Y."/>
            <person name="Samejima M."/>
            <person name="Mahadevan R."/>
            <person name="Abou-Zaid M."/>
            <person name="de Vries R.P."/>
            <person name="Igarashi K."/>
            <person name="Yadav J.S."/>
            <person name="Grigoriev I.V."/>
            <person name="Master E.R."/>
        </authorList>
    </citation>
    <scope>NUCLEOTIDE SEQUENCE [LARGE SCALE GENOMIC DNA]</scope>
    <source>
        <strain evidence="8 9">HHB-10118-sp</strain>
    </source>
</reference>
<dbReference type="GO" id="GO:0009277">
    <property type="term" value="C:fungal-type cell wall"/>
    <property type="evidence" value="ECO:0007669"/>
    <property type="project" value="InterPro"/>
</dbReference>
<dbReference type="OrthoDB" id="4225815at2759"/>
<dbReference type="STRING" id="650164.K5VWS1"/>
<dbReference type="HOGENOM" id="CLU_105134_2_0_1"/>
<dbReference type="InterPro" id="IPR019778">
    <property type="entry name" value="Class_I_Hydrophobin_CS"/>
</dbReference>